<evidence type="ECO:0000313" key="5">
    <source>
        <dbReference type="Proteomes" id="UP000323866"/>
    </source>
</evidence>
<evidence type="ECO:0000313" key="4">
    <source>
        <dbReference type="EMBL" id="MFA1770547.1"/>
    </source>
</evidence>
<dbReference type="InterPro" id="IPR046695">
    <property type="entry name" value="DUF6565"/>
</dbReference>
<organism evidence="3 5">
    <name type="scientific">Rufibacter glacialis</name>
    <dbReference type="NCBI Taxonomy" id="1259555"/>
    <lineage>
        <taxon>Bacteria</taxon>
        <taxon>Pseudomonadati</taxon>
        <taxon>Bacteroidota</taxon>
        <taxon>Cytophagia</taxon>
        <taxon>Cytophagales</taxon>
        <taxon>Hymenobacteraceae</taxon>
        <taxon>Rufibacter</taxon>
    </lineage>
</organism>
<evidence type="ECO:0000313" key="6">
    <source>
        <dbReference type="Proteomes" id="UP001570846"/>
    </source>
</evidence>
<evidence type="ECO:0000259" key="2">
    <source>
        <dbReference type="Pfam" id="PF20203"/>
    </source>
</evidence>
<dbReference type="Proteomes" id="UP000323866">
    <property type="component" value="Unassembled WGS sequence"/>
</dbReference>
<reference evidence="3 5" key="2">
    <citation type="submission" date="2019-09" db="EMBL/GenBank/DDBJ databases">
        <title>A bacterium isolated from glacier soil.</title>
        <authorList>
            <person name="Liu Q."/>
        </authorList>
    </citation>
    <scope>NUCLEOTIDE SEQUENCE [LARGE SCALE GENOMIC DNA]</scope>
    <source>
        <strain evidence="3 5">MDT1-10-3</strain>
    </source>
</reference>
<evidence type="ECO:0000256" key="1">
    <source>
        <dbReference type="SAM" id="MobiDB-lite"/>
    </source>
</evidence>
<accession>A0A5M8QI41</accession>
<reference evidence="3 5" key="1">
    <citation type="submission" date="2019-07" db="EMBL/GenBank/DDBJ databases">
        <authorList>
            <person name="Qu J.-H."/>
        </authorList>
    </citation>
    <scope>NUCLEOTIDE SEQUENCE [LARGE SCALE GENOMIC DNA]</scope>
    <source>
        <strain evidence="3 5">MDT1-10-3</strain>
    </source>
</reference>
<evidence type="ECO:0000313" key="3">
    <source>
        <dbReference type="EMBL" id="KAA6434620.1"/>
    </source>
</evidence>
<feature type="domain" description="DUF6565" evidence="2">
    <location>
        <begin position="173"/>
        <end position="248"/>
    </location>
</feature>
<keyword evidence="6" id="KW-1185">Reference proteome</keyword>
<comment type="caution">
    <text evidence="3">The sequence shown here is derived from an EMBL/GenBank/DDBJ whole genome shotgun (WGS) entry which is preliminary data.</text>
</comment>
<dbReference type="Proteomes" id="UP001570846">
    <property type="component" value="Unassembled WGS sequence"/>
</dbReference>
<dbReference type="Pfam" id="PF20203">
    <property type="entry name" value="DUF6565"/>
    <property type="match status" value="1"/>
</dbReference>
<dbReference type="RefSeq" id="WP_149098563.1">
    <property type="nucleotide sequence ID" value="NZ_BMMG01000003.1"/>
</dbReference>
<gene>
    <name evidence="4" type="ORF">ACD591_04530</name>
    <name evidence="3" type="ORF">FOE74_10590</name>
</gene>
<reference evidence="4 6" key="3">
    <citation type="submission" date="2024-08" db="EMBL/GenBank/DDBJ databases">
        <authorList>
            <person name="Wei W."/>
        </authorList>
    </citation>
    <scope>NUCLEOTIDE SEQUENCE [LARGE SCALE GENOMIC DNA]</scope>
    <source>
        <strain evidence="4 6">XU2</strain>
    </source>
</reference>
<sequence length="283" mass="32011">MPNFLQKHTFVYAATFSLAFVQLACSKTEKTDTKTTTTTTTTTKDQAYDDYKNYVTTLESDVERGWDSTATDADQRMTQWKNDYETRRNALSQYEADFDDNQRKEYAELETRYNTAWATREQQYNTWRQTHQGAGMAAGDSTKRASFSLDGNKIPTYTATDIRRAYEDFVAHVETNKSGFSNSDWRLVEKYWNQLDDRKNAIQSQLTDKDKWEIAKAKTKYVTMKNANKAGNTASKIGSDVKEVGKDVSNSKVGEATKDAGKAVGNTAKKAGQKVGEVVKDDN</sequence>
<dbReference type="AlphaFoldDB" id="A0A5M8QI41"/>
<protein>
    <submittedName>
        <fullName evidence="4">DUF6565 domain-containing protein</fullName>
    </submittedName>
</protein>
<dbReference type="EMBL" id="JBGOGF010000002">
    <property type="protein sequence ID" value="MFA1770547.1"/>
    <property type="molecule type" value="Genomic_DNA"/>
</dbReference>
<dbReference type="OrthoDB" id="851558at2"/>
<name>A0A5M8QI41_9BACT</name>
<proteinExistence type="predicted"/>
<feature type="region of interest" description="Disordered" evidence="1">
    <location>
        <begin position="246"/>
        <end position="283"/>
    </location>
</feature>
<dbReference type="EMBL" id="VKKZ01000020">
    <property type="protein sequence ID" value="KAA6434620.1"/>
    <property type="molecule type" value="Genomic_DNA"/>
</dbReference>